<dbReference type="EMBL" id="JACVVK020000002">
    <property type="protein sequence ID" value="KAK7508173.1"/>
    <property type="molecule type" value="Genomic_DNA"/>
</dbReference>
<dbReference type="Gene3D" id="2.60.120.40">
    <property type="match status" value="1"/>
</dbReference>
<sequence>MLKWTLLGVVVAAMTAAVITKGQAMYAELLEQIQVLAEQARTQASLVCEIEKRTSNQITALANKNTAQDVQINDLDVQLSTLKLQNASQESQLSALNKQLSVQASTITTVENNVQELIATSAGPKVAFTAYSTFDQPAAEGKPLVFDSPVINEGKAYDPETGKFAAPVDGVYAFFCSLKTTFVYSDVNLKLGDSVIVIFSSDDTLVGGAVKFLKSGEEVFLKPTGNLGALQGSPISPASTFWGFKIY</sequence>
<dbReference type="SUPFAM" id="SSF49842">
    <property type="entry name" value="TNF-like"/>
    <property type="match status" value="1"/>
</dbReference>
<keyword evidence="2" id="KW-0964">Secreted</keyword>
<dbReference type="SMART" id="SM00110">
    <property type="entry name" value="C1Q"/>
    <property type="match status" value="1"/>
</dbReference>
<keyword evidence="4" id="KW-0175">Coiled coil</keyword>
<evidence type="ECO:0000256" key="4">
    <source>
        <dbReference type="SAM" id="Coils"/>
    </source>
</evidence>
<proteinExistence type="predicted"/>
<feature type="signal peptide" evidence="5">
    <location>
        <begin position="1"/>
        <end position="16"/>
    </location>
</feature>
<dbReference type="PANTHER" id="PTHR22923:SF116">
    <property type="entry name" value="C1Q DOMAIN-CONTAINING PROTEIN"/>
    <property type="match status" value="1"/>
</dbReference>
<feature type="domain" description="C1q" evidence="6">
    <location>
        <begin position="121"/>
        <end position="247"/>
    </location>
</feature>
<dbReference type="PROSITE" id="PS50871">
    <property type="entry name" value="C1Q"/>
    <property type="match status" value="1"/>
</dbReference>
<name>A0ABD0MAA1_9CAEN</name>
<dbReference type="PRINTS" id="PR00007">
    <property type="entry name" value="COMPLEMNTC1Q"/>
</dbReference>
<feature type="coiled-coil region" evidence="4">
    <location>
        <begin position="72"/>
        <end position="99"/>
    </location>
</feature>
<evidence type="ECO:0000256" key="2">
    <source>
        <dbReference type="ARBA" id="ARBA00022525"/>
    </source>
</evidence>
<evidence type="ECO:0000256" key="1">
    <source>
        <dbReference type="ARBA" id="ARBA00004613"/>
    </source>
</evidence>
<dbReference type="PANTHER" id="PTHR22923">
    <property type="entry name" value="CEREBELLIN-RELATED"/>
    <property type="match status" value="1"/>
</dbReference>
<comment type="caution">
    <text evidence="7">The sequence shown here is derived from an EMBL/GenBank/DDBJ whole genome shotgun (WGS) entry which is preliminary data.</text>
</comment>
<dbReference type="Pfam" id="PF00386">
    <property type="entry name" value="C1q"/>
    <property type="match status" value="1"/>
</dbReference>
<feature type="chain" id="PRO_5044790124" description="C1q domain-containing protein" evidence="5">
    <location>
        <begin position="17"/>
        <end position="247"/>
    </location>
</feature>
<dbReference type="AlphaFoldDB" id="A0ABD0MAA1"/>
<dbReference type="InterPro" id="IPR050822">
    <property type="entry name" value="Cerebellin_Synaptic_Org"/>
</dbReference>
<evidence type="ECO:0000256" key="3">
    <source>
        <dbReference type="ARBA" id="ARBA00022729"/>
    </source>
</evidence>
<evidence type="ECO:0000256" key="5">
    <source>
        <dbReference type="SAM" id="SignalP"/>
    </source>
</evidence>
<organism evidence="7 8">
    <name type="scientific">Batillaria attramentaria</name>
    <dbReference type="NCBI Taxonomy" id="370345"/>
    <lineage>
        <taxon>Eukaryota</taxon>
        <taxon>Metazoa</taxon>
        <taxon>Spiralia</taxon>
        <taxon>Lophotrochozoa</taxon>
        <taxon>Mollusca</taxon>
        <taxon>Gastropoda</taxon>
        <taxon>Caenogastropoda</taxon>
        <taxon>Sorbeoconcha</taxon>
        <taxon>Cerithioidea</taxon>
        <taxon>Batillariidae</taxon>
        <taxon>Batillaria</taxon>
    </lineage>
</organism>
<evidence type="ECO:0000313" key="7">
    <source>
        <dbReference type="EMBL" id="KAK7508173.1"/>
    </source>
</evidence>
<keyword evidence="8" id="KW-1185">Reference proteome</keyword>
<dbReference type="InterPro" id="IPR001073">
    <property type="entry name" value="C1q_dom"/>
</dbReference>
<evidence type="ECO:0000313" key="8">
    <source>
        <dbReference type="Proteomes" id="UP001519460"/>
    </source>
</evidence>
<dbReference type="InterPro" id="IPR008983">
    <property type="entry name" value="Tumour_necrosis_fac-like_dom"/>
</dbReference>
<keyword evidence="3 5" id="KW-0732">Signal</keyword>
<protein>
    <recommendedName>
        <fullName evidence="6">C1q domain-containing protein</fullName>
    </recommendedName>
</protein>
<gene>
    <name evidence="7" type="ORF">BaRGS_00000412</name>
</gene>
<dbReference type="GO" id="GO:0005576">
    <property type="term" value="C:extracellular region"/>
    <property type="evidence" value="ECO:0007669"/>
    <property type="project" value="UniProtKB-SubCell"/>
</dbReference>
<dbReference type="Proteomes" id="UP001519460">
    <property type="component" value="Unassembled WGS sequence"/>
</dbReference>
<comment type="subcellular location">
    <subcellularLocation>
        <location evidence="1">Secreted</location>
    </subcellularLocation>
</comment>
<reference evidence="7 8" key="1">
    <citation type="journal article" date="2023" name="Sci. Data">
        <title>Genome assembly of the Korean intertidal mud-creeper Batillaria attramentaria.</title>
        <authorList>
            <person name="Patra A.K."/>
            <person name="Ho P.T."/>
            <person name="Jun S."/>
            <person name="Lee S.J."/>
            <person name="Kim Y."/>
            <person name="Won Y.J."/>
        </authorList>
    </citation>
    <scope>NUCLEOTIDE SEQUENCE [LARGE SCALE GENOMIC DNA]</scope>
    <source>
        <strain evidence="7">Wonlab-2016</strain>
    </source>
</reference>
<accession>A0ABD0MAA1</accession>
<evidence type="ECO:0000259" key="6">
    <source>
        <dbReference type="PROSITE" id="PS50871"/>
    </source>
</evidence>